<protein>
    <submittedName>
        <fullName evidence="1">Uncharacterized protein</fullName>
    </submittedName>
</protein>
<dbReference type="EMBL" id="FIZY01000020">
    <property type="protein sequence ID" value="CZF82881.1"/>
    <property type="molecule type" value="Genomic_DNA"/>
</dbReference>
<dbReference type="AlphaFoldDB" id="A0A128F9C5"/>
<organism evidence="1 2">
    <name type="scientific">Grimontia marina</name>
    <dbReference type="NCBI Taxonomy" id="646534"/>
    <lineage>
        <taxon>Bacteria</taxon>
        <taxon>Pseudomonadati</taxon>
        <taxon>Pseudomonadota</taxon>
        <taxon>Gammaproteobacteria</taxon>
        <taxon>Vibrionales</taxon>
        <taxon>Vibrionaceae</taxon>
        <taxon>Grimontia</taxon>
    </lineage>
</organism>
<name>A0A128F9C5_9GAMM</name>
<dbReference type="OrthoDB" id="6388959at2"/>
<evidence type="ECO:0000313" key="1">
    <source>
        <dbReference type="EMBL" id="CZF82881.1"/>
    </source>
</evidence>
<evidence type="ECO:0000313" key="2">
    <source>
        <dbReference type="Proteomes" id="UP000073601"/>
    </source>
</evidence>
<keyword evidence="2" id="KW-1185">Reference proteome</keyword>
<reference evidence="2" key="1">
    <citation type="submission" date="2016-02" db="EMBL/GenBank/DDBJ databases">
        <authorList>
            <person name="Rodrigo-Torres Lidia"/>
            <person name="Arahal R.David."/>
        </authorList>
    </citation>
    <scope>NUCLEOTIDE SEQUENCE [LARGE SCALE GENOMIC DNA]</scope>
    <source>
        <strain evidence="2">CECT 8713</strain>
    </source>
</reference>
<proteinExistence type="predicted"/>
<dbReference type="RefSeq" id="WP_062709760.1">
    <property type="nucleotide sequence ID" value="NZ_CAWRCI010000020.1"/>
</dbReference>
<sequence>MNIGNVGYSQHAYAKPMQPNQAAKGNEAQVAEGAKQSYEQVAKEVSDGKAVNKATEAEGMPTSSKVESFTYGALGMDHPEEVKSNDDAAYSAGQVLSALGTIGGLIAVLV</sequence>
<accession>A0A128F9C5</accession>
<dbReference type="Proteomes" id="UP000073601">
    <property type="component" value="Unassembled WGS sequence"/>
</dbReference>
<gene>
    <name evidence="1" type="ORF">GMA8713_02397</name>
</gene>